<keyword evidence="5 7" id="KW-0418">Kinase</keyword>
<dbReference type="Pfam" id="PF08448">
    <property type="entry name" value="PAS_4"/>
    <property type="match status" value="1"/>
</dbReference>
<dbReference type="EC" id="2.7.13.3" evidence="2"/>
<dbReference type="Gene3D" id="3.30.565.10">
    <property type="entry name" value="Histidine kinase-like ATPase, C-terminal domain"/>
    <property type="match status" value="1"/>
</dbReference>
<evidence type="ECO:0000256" key="4">
    <source>
        <dbReference type="ARBA" id="ARBA00022679"/>
    </source>
</evidence>
<evidence type="ECO:0000256" key="5">
    <source>
        <dbReference type="ARBA" id="ARBA00022777"/>
    </source>
</evidence>
<dbReference type="Proteomes" id="UP000286260">
    <property type="component" value="Unassembled WGS sequence"/>
</dbReference>
<organism evidence="7 8">
    <name type="scientific">Parabacteroides merdae</name>
    <dbReference type="NCBI Taxonomy" id="46503"/>
    <lineage>
        <taxon>Bacteria</taxon>
        <taxon>Pseudomonadati</taxon>
        <taxon>Bacteroidota</taxon>
        <taxon>Bacteroidia</taxon>
        <taxon>Bacteroidales</taxon>
        <taxon>Tannerellaceae</taxon>
        <taxon>Parabacteroides</taxon>
    </lineage>
</organism>
<dbReference type="SUPFAM" id="SSF55785">
    <property type="entry name" value="PYP-like sensor domain (PAS domain)"/>
    <property type="match status" value="3"/>
</dbReference>
<dbReference type="InterPro" id="IPR003594">
    <property type="entry name" value="HATPase_dom"/>
</dbReference>
<dbReference type="SMART" id="SM00388">
    <property type="entry name" value="HisKA"/>
    <property type="match status" value="1"/>
</dbReference>
<evidence type="ECO:0000256" key="2">
    <source>
        <dbReference type="ARBA" id="ARBA00012438"/>
    </source>
</evidence>
<gene>
    <name evidence="7" type="ORF">DW828_03165</name>
</gene>
<reference evidence="7 8" key="1">
    <citation type="submission" date="2018-08" db="EMBL/GenBank/DDBJ databases">
        <title>A genome reference for cultivated species of the human gut microbiota.</title>
        <authorList>
            <person name="Zou Y."/>
            <person name="Xue W."/>
            <person name="Luo G."/>
        </authorList>
    </citation>
    <scope>NUCLEOTIDE SEQUENCE [LARGE SCALE GENOMIC DNA]</scope>
    <source>
        <strain evidence="7 8">AM34-17</strain>
    </source>
</reference>
<dbReference type="InterPro" id="IPR035965">
    <property type="entry name" value="PAS-like_dom_sf"/>
</dbReference>
<dbReference type="Gene3D" id="3.30.450.20">
    <property type="entry name" value="PAS domain"/>
    <property type="match status" value="3"/>
</dbReference>
<name>A0A3R6HW86_9BACT</name>
<keyword evidence="4" id="KW-0808">Transferase</keyword>
<dbReference type="Pfam" id="PF02518">
    <property type="entry name" value="HATPase_c"/>
    <property type="match status" value="1"/>
</dbReference>
<dbReference type="PRINTS" id="PR00344">
    <property type="entry name" value="BCTRLSENSOR"/>
</dbReference>
<dbReference type="FunFam" id="1.10.287.130:FF:000001">
    <property type="entry name" value="Two-component sensor histidine kinase"/>
    <property type="match status" value="1"/>
</dbReference>
<dbReference type="InterPro" id="IPR050736">
    <property type="entry name" value="Sensor_HK_Regulatory"/>
</dbReference>
<dbReference type="RefSeq" id="WP_122203935.1">
    <property type="nucleotide sequence ID" value="NZ_QRPL01000001.1"/>
</dbReference>
<evidence type="ECO:0000313" key="8">
    <source>
        <dbReference type="Proteomes" id="UP000286260"/>
    </source>
</evidence>
<comment type="catalytic activity">
    <reaction evidence="1">
        <text>ATP + protein L-histidine = ADP + protein N-phospho-L-histidine.</text>
        <dbReference type="EC" id="2.7.13.3"/>
    </reaction>
</comment>
<keyword evidence="3" id="KW-0597">Phosphoprotein</keyword>
<sequence length="1131" mass="129943">MMLNGKLIIDELLIILFVFTLSLFPVEARTTSGNGQKVLVISSYSPIKEEGNHLIASFIDQMQVDSEAKIFVEYMDCEASPVFETWVGWMRQLFAAYKVKPDVVVLLGNEAWSSYRVTCVDSWHEIPVVLGYVKGAFIDYENKDKKLFSVADMMPMKESFGDFRITGYSYKDFVIENLSLIKQLQPHIRKVAFCYDNRYNMAFFESYINDLFEQIDSLDLRYMDGCKLSTPQLLDSIACMDDSYAILSAGWYTDALQYPHAHSMLHNELARYTSKPVYQVLDQGTSNMNYIGGYFISGEDLGKDLALLTHCVLTKGFENSPAFQFTPSLPNYYINYPTLVASGIDPSLLPENTVFYNEEPSLWQEHPIEVILFVCLVILMVVIFIGILNYRKRKEDAYKTANTKMMELLSRMPDMATIYDFDLNIVDIVNPDNHNWKDVDTRCQIGKNLKDLHLEYPQAKEMLDEIILHVKRTVETGEVTVFNCKYGKKDRIKYTKARVVPFENNSVICFTHDVTPYVVAEKEILRLKTFLQSIMDNLPVGLFIKDVSNEYRYLFYNNKVSEFYKEAFDCMLGKNDFEVNDLKASLFREEDNRVLQSDKPISFNRVLFDEETGLPVRWAVTTKTRLEDKEGNLYIVATMVDTTDIRRNELELDDIRRELSVALDAGSLSAWCYDVQKDTFTSLYRKTLANDGLSNKGALDLLHPDDKEKYSRFMSRLSRGVENKLREVFRFRRGEGYDWFETYAIGLKSEKIGEVEQIIGTERNITSEMKRRQELEENKLQLDFTLDAAQIISWEYNPDTRIFYSPRSTVFEGMTISLDEYLSFVDLEDRDLLRKGLEDLACGKIHVMEVQIRTMVPALGDRWFEMHAVPYGRNENGKIRKLIGLRRDITDLKMTNELIRLRNKAEEANRLKSAFLANMSHEIRTPLNAIVGFSNLIAMAEEPDEIGEYVKIIETNNELLLQLVNDILDLSKIEAGQMDFNYSAVDLSEIFNNLQQVYKSRVKDGVDLVCHLPSVACVIHSEKNRLTQVLSNFLSNACKYTSEGSITMGYERIGAILRFYVADTGKGLAEENIPHVFERFAKFDSFVQGTGLGLSICESIIQSLDGKIGVDSELGKGSTFWFTIPYNPVNE</sequence>
<dbReference type="CDD" id="cd00082">
    <property type="entry name" value="HisKA"/>
    <property type="match status" value="1"/>
</dbReference>
<accession>A0A3R6HW86</accession>
<dbReference type="PROSITE" id="PS50113">
    <property type="entry name" value="PAC"/>
    <property type="match status" value="1"/>
</dbReference>
<dbReference type="PROSITE" id="PS50109">
    <property type="entry name" value="HIS_KIN"/>
    <property type="match status" value="1"/>
</dbReference>
<dbReference type="InterPro" id="IPR000700">
    <property type="entry name" value="PAS-assoc_C"/>
</dbReference>
<dbReference type="InterPro" id="IPR036890">
    <property type="entry name" value="HATPase_C_sf"/>
</dbReference>
<dbReference type="SUPFAM" id="SSF47384">
    <property type="entry name" value="Homodimeric domain of signal transducing histidine kinase"/>
    <property type="match status" value="1"/>
</dbReference>
<dbReference type="InterPro" id="IPR003661">
    <property type="entry name" value="HisK_dim/P_dom"/>
</dbReference>
<evidence type="ECO:0000313" key="7">
    <source>
        <dbReference type="EMBL" id="RHC88945.1"/>
    </source>
</evidence>
<keyword evidence="6" id="KW-0902">Two-component regulatory system</keyword>
<evidence type="ECO:0000256" key="6">
    <source>
        <dbReference type="ARBA" id="ARBA00023012"/>
    </source>
</evidence>
<protein>
    <recommendedName>
        <fullName evidence="2">histidine kinase</fullName>
        <ecNumber evidence="2">2.7.13.3</ecNumber>
    </recommendedName>
</protein>
<dbReference type="PANTHER" id="PTHR43711">
    <property type="entry name" value="TWO-COMPONENT HISTIDINE KINASE"/>
    <property type="match status" value="1"/>
</dbReference>
<dbReference type="PANTHER" id="PTHR43711:SF31">
    <property type="entry name" value="HISTIDINE KINASE"/>
    <property type="match status" value="1"/>
</dbReference>
<dbReference type="SUPFAM" id="SSF55874">
    <property type="entry name" value="ATPase domain of HSP90 chaperone/DNA topoisomerase II/histidine kinase"/>
    <property type="match status" value="1"/>
</dbReference>
<dbReference type="InterPro" id="IPR013656">
    <property type="entry name" value="PAS_4"/>
</dbReference>
<dbReference type="InterPro" id="IPR036097">
    <property type="entry name" value="HisK_dim/P_sf"/>
</dbReference>
<evidence type="ECO:0000256" key="1">
    <source>
        <dbReference type="ARBA" id="ARBA00000085"/>
    </source>
</evidence>
<dbReference type="InterPro" id="IPR005467">
    <property type="entry name" value="His_kinase_dom"/>
</dbReference>
<dbReference type="Pfam" id="PF00512">
    <property type="entry name" value="HisKA"/>
    <property type="match status" value="1"/>
</dbReference>
<proteinExistence type="predicted"/>
<dbReference type="AlphaFoldDB" id="A0A3R6HW86"/>
<dbReference type="InterPro" id="IPR004358">
    <property type="entry name" value="Sig_transdc_His_kin-like_C"/>
</dbReference>
<dbReference type="GO" id="GO:0000155">
    <property type="term" value="F:phosphorelay sensor kinase activity"/>
    <property type="evidence" value="ECO:0007669"/>
    <property type="project" value="InterPro"/>
</dbReference>
<dbReference type="Gene3D" id="1.10.287.130">
    <property type="match status" value="1"/>
</dbReference>
<dbReference type="SMART" id="SM00387">
    <property type="entry name" value="HATPase_c"/>
    <property type="match status" value="1"/>
</dbReference>
<dbReference type="EMBL" id="QSII01000003">
    <property type="protein sequence ID" value="RHC88945.1"/>
    <property type="molecule type" value="Genomic_DNA"/>
</dbReference>
<evidence type="ECO:0000256" key="3">
    <source>
        <dbReference type="ARBA" id="ARBA00022553"/>
    </source>
</evidence>
<comment type="caution">
    <text evidence="7">The sequence shown here is derived from an EMBL/GenBank/DDBJ whole genome shotgun (WGS) entry which is preliminary data.</text>
</comment>